<comment type="similarity">
    <text evidence="1">Belongs to the Gfa family.</text>
</comment>
<feature type="domain" description="CENP-V/GFA" evidence="5">
    <location>
        <begin position="5"/>
        <end position="120"/>
    </location>
</feature>
<evidence type="ECO:0000256" key="3">
    <source>
        <dbReference type="ARBA" id="ARBA00022833"/>
    </source>
</evidence>
<name>A0ABX7R817_9GAMM</name>
<dbReference type="Pfam" id="PF04828">
    <property type="entry name" value="GFA"/>
    <property type="match status" value="1"/>
</dbReference>
<sequence length="145" mass="15921">MDDSIVGGCLCGAVRYRASAEPLRGVICHCQTCRRHSGAPALAFVHFPAESFQWTGAKPSWFRSSQFAQRAFCAICGSTLGMREDVLADRVQVSIGSLDEPARVHIDDHVWTQSRLPWFDTRDELPRFATSSNAVPSLAEQPPGS</sequence>
<keyword evidence="2" id="KW-0479">Metal-binding</keyword>
<dbReference type="Gene3D" id="3.90.1590.10">
    <property type="entry name" value="glutathione-dependent formaldehyde- activating enzyme (gfa)"/>
    <property type="match status" value="1"/>
</dbReference>
<dbReference type="EMBL" id="CP071517">
    <property type="protein sequence ID" value="QSX73489.1"/>
    <property type="molecule type" value="Genomic_DNA"/>
</dbReference>
<dbReference type="PANTHER" id="PTHR33337:SF40">
    <property type="entry name" value="CENP-V_GFA DOMAIN-CONTAINING PROTEIN-RELATED"/>
    <property type="match status" value="1"/>
</dbReference>
<dbReference type="InterPro" id="IPR006913">
    <property type="entry name" value="CENP-V/GFA"/>
</dbReference>
<proteinExistence type="inferred from homology"/>
<gene>
    <name evidence="6" type="ORF">HIV01_009445</name>
</gene>
<accession>A0ABX7R817</accession>
<dbReference type="InterPro" id="IPR011057">
    <property type="entry name" value="Mss4-like_sf"/>
</dbReference>
<keyword evidence="7" id="KW-1185">Reference proteome</keyword>
<evidence type="ECO:0000256" key="2">
    <source>
        <dbReference type="ARBA" id="ARBA00022723"/>
    </source>
</evidence>
<evidence type="ECO:0000313" key="7">
    <source>
        <dbReference type="Proteomes" id="UP000663400"/>
    </source>
</evidence>
<dbReference type="RefSeq" id="WP_200606654.1">
    <property type="nucleotide sequence ID" value="NZ_CP071517.1"/>
</dbReference>
<organism evidence="6 7">
    <name type="scientific">Lysobacter arenosi</name>
    <dbReference type="NCBI Taxonomy" id="2795387"/>
    <lineage>
        <taxon>Bacteria</taxon>
        <taxon>Pseudomonadati</taxon>
        <taxon>Pseudomonadota</taxon>
        <taxon>Gammaproteobacteria</taxon>
        <taxon>Lysobacterales</taxon>
        <taxon>Lysobacteraceae</taxon>
        <taxon>Lysobacter</taxon>
    </lineage>
</organism>
<reference evidence="6 7" key="1">
    <citation type="submission" date="2021-02" db="EMBL/GenBank/DDBJ databases">
        <title>Lysobacter arenosi sp. nov., isolated from soil of gangwondo yeongwol, south Korea.</title>
        <authorList>
            <person name="Kim K.R."/>
            <person name="Kim K.H."/>
            <person name="Jeon C.O."/>
        </authorList>
    </citation>
    <scope>NUCLEOTIDE SEQUENCE [LARGE SCALE GENOMIC DNA]</scope>
    <source>
        <strain evidence="6 7">R7</strain>
    </source>
</reference>
<keyword evidence="3" id="KW-0862">Zinc</keyword>
<evidence type="ECO:0000259" key="5">
    <source>
        <dbReference type="PROSITE" id="PS51891"/>
    </source>
</evidence>
<keyword evidence="4" id="KW-0456">Lyase</keyword>
<dbReference type="PROSITE" id="PS51891">
    <property type="entry name" value="CENP_V_GFA"/>
    <property type="match status" value="1"/>
</dbReference>
<evidence type="ECO:0000256" key="1">
    <source>
        <dbReference type="ARBA" id="ARBA00005495"/>
    </source>
</evidence>
<dbReference type="PANTHER" id="PTHR33337">
    <property type="entry name" value="GFA DOMAIN-CONTAINING PROTEIN"/>
    <property type="match status" value="1"/>
</dbReference>
<evidence type="ECO:0000256" key="4">
    <source>
        <dbReference type="ARBA" id="ARBA00023239"/>
    </source>
</evidence>
<dbReference type="Proteomes" id="UP000663400">
    <property type="component" value="Chromosome"/>
</dbReference>
<evidence type="ECO:0000313" key="6">
    <source>
        <dbReference type="EMBL" id="QSX73489.1"/>
    </source>
</evidence>
<dbReference type="SUPFAM" id="SSF51316">
    <property type="entry name" value="Mss4-like"/>
    <property type="match status" value="1"/>
</dbReference>
<protein>
    <submittedName>
        <fullName evidence="6">GFA family protein</fullName>
    </submittedName>
</protein>